<evidence type="ECO:0000259" key="4">
    <source>
        <dbReference type="Pfam" id="PF07587"/>
    </source>
</evidence>
<dbReference type="EMBL" id="BAABIA010000013">
    <property type="protein sequence ID" value="GAA5149363.1"/>
    <property type="molecule type" value="Genomic_DNA"/>
</dbReference>
<evidence type="ECO:0008006" key="7">
    <source>
        <dbReference type="Google" id="ProtNLM"/>
    </source>
</evidence>
<feature type="domain" description="DUF1553" evidence="4">
    <location>
        <begin position="349"/>
        <end position="560"/>
    </location>
</feature>
<dbReference type="PANTHER" id="PTHR35889">
    <property type="entry name" value="CYCLOINULO-OLIGOSACCHARIDE FRUCTANOTRANSFERASE-RELATED"/>
    <property type="match status" value="1"/>
</dbReference>
<comment type="caution">
    <text evidence="5">The sequence shown here is derived from an EMBL/GenBank/DDBJ whole genome shotgun (WGS) entry which is preliminary data.</text>
</comment>
<evidence type="ECO:0000256" key="2">
    <source>
        <dbReference type="SAM" id="SignalP"/>
    </source>
</evidence>
<evidence type="ECO:0000259" key="3">
    <source>
        <dbReference type="Pfam" id="PF07583"/>
    </source>
</evidence>
<feature type="chain" id="PRO_5046731267" description="DUF1549 domain-containing protein" evidence="2">
    <location>
        <begin position="22"/>
        <end position="785"/>
    </location>
</feature>
<dbReference type="Pfam" id="PF07583">
    <property type="entry name" value="PSCyt2"/>
    <property type="match status" value="1"/>
</dbReference>
<feature type="domain" description="DUF1549" evidence="3">
    <location>
        <begin position="32"/>
        <end position="214"/>
    </location>
</feature>
<dbReference type="InterPro" id="IPR022655">
    <property type="entry name" value="DUF1553"/>
</dbReference>
<dbReference type="Proteomes" id="UP001499852">
    <property type="component" value="Unassembled WGS sequence"/>
</dbReference>
<keyword evidence="6" id="KW-1185">Reference proteome</keyword>
<evidence type="ECO:0000256" key="1">
    <source>
        <dbReference type="SAM" id="Coils"/>
    </source>
</evidence>
<keyword evidence="1" id="KW-0175">Coiled coil</keyword>
<dbReference type="InterPro" id="IPR011444">
    <property type="entry name" value="DUF1549"/>
</dbReference>
<feature type="coiled-coil region" evidence="1">
    <location>
        <begin position="510"/>
        <end position="549"/>
    </location>
</feature>
<evidence type="ECO:0000313" key="5">
    <source>
        <dbReference type="EMBL" id="GAA5149363.1"/>
    </source>
</evidence>
<keyword evidence="2" id="KW-0732">Signal</keyword>
<sequence>MKRMRPFALLSLLLITASAQAAGDATSAARAIDALLEKDWKKSNVKGNPEVDDNTFVRRIYLDITGRIPTTREAETFLSSQAPDKRAKLIDHLLATEGYVQHSYNYWADVLRTQTNGNQTGAITGAAYSNFIKESLRKNKPYDQFVRDMVAAQGEAWDNGAIGYYMRDRGMPLDNMANTARVFLGTRVECAQCHNHPFDKWTQMQFFQMAAFTYPVQTNDYYGGSSEGARQMLRDREKAARDKFVMPVMNKKMTAEERARAKRDAEQIGKQARLAGEAVRKENRYVEEALTDVRNLMRYTSVNYQDTRKLTLPHDYQYSDAKPRSRVEPATMFGHAAEVKPGETQLQAYARWMASKDNDRFNKVIANRLWKRVFGLALIEPLDEIMDSTVPMNPELQAHLEKLIVSLNYDMKAYLRVLYNTSAYQRQVTREEIAPGIVYHFTGPILRRMTAEQMWDSFVTLINPNPDMPNEPLREAFNNRILGAKKISDSMEALTPEQVLAGAEKSGKKYKEQAETVRDLQTKISEARAKEDKETVTKLRDQLSKLQRETRTSVNQNLILPGMKKLASDLGVVPAVLQPGGKDGAQVVAASGGMDMMMMASMADGDVKDKIFLPGYDTPRKSREEEKAAQAAREEVWKEEANFYGLPEKQQRDYFRARAEQIRNWVRSAELESPAPRGHYLREFGQSDRESIENANHEASVPQALAMMNGQLMPQILHRHSQLMLTVAKAQYPDDKVEAIYKTVLSRKPTVKEKEVWMKAQEQGLTTIEDLVFSLLNTQQFIFIQ</sequence>
<dbReference type="PANTHER" id="PTHR35889:SF3">
    <property type="entry name" value="F-BOX DOMAIN-CONTAINING PROTEIN"/>
    <property type="match status" value="1"/>
</dbReference>
<accession>A0ABP9PNJ4</accession>
<evidence type="ECO:0000313" key="6">
    <source>
        <dbReference type="Proteomes" id="UP001499852"/>
    </source>
</evidence>
<gene>
    <name evidence="5" type="ORF">GCM10023213_46970</name>
</gene>
<proteinExistence type="predicted"/>
<protein>
    <recommendedName>
        <fullName evidence="7">DUF1549 domain-containing protein</fullName>
    </recommendedName>
</protein>
<dbReference type="Pfam" id="PF07587">
    <property type="entry name" value="PSD1"/>
    <property type="match status" value="2"/>
</dbReference>
<organism evidence="5 6">
    <name type="scientific">Prosthecobacter algae</name>
    <dbReference type="NCBI Taxonomy" id="1144682"/>
    <lineage>
        <taxon>Bacteria</taxon>
        <taxon>Pseudomonadati</taxon>
        <taxon>Verrucomicrobiota</taxon>
        <taxon>Verrucomicrobiia</taxon>
        <taxon>Verrucomicrobiales</taxon>
        <taxon>Verrucomicrobiaceae</taxon>
        <taxon>Prosthecobacter</taxon>
    </lineage>
</organism>
<reference evidence="6" key="1">
    <citation type="journal article" date="2019" name="Int. J. Syst. Evol. Microbiol.">
        <title>The Global Catalogue of Microorganisms (GCM) 10K type strain sequencing project: providing services to taxonomists for standard genome sequencing and annotation.</title>
        <authorList>
            <consortium name="The Broad Institute Genomics Platform"/>
            <consortium name="The Broad Institute Genome Sequencing Center for Infectious Disease"/>
            <person name="Wu L."/>
            <person name="Ma J."/>
        </authorList>
    </citation>
    <scope>NUCLEOTIDE SEQUENCE [LARGE SCALE GENOMIC DNA]</scope>
    <source>
        <strain evidence="6">JCM 18053</strain>
    </source>
</reference>
<feature type="signal peptide" evidence="2">
    <location>
        <begin position="1"/>
        <end position="21"/>
    </location>
</feature>
<feature type="domain" description="DUF1553" evidence="4">
    <location>
        <begin position="662"/>
        <end position="757"/>
    </location>
</feature>
<name>A0ABP9PNJ4_9BACT</name>